<dbReference type="SUPFAM" id="SSF53098">
    <property type="entry name" value="Ribonuclease H-like"/>
    <property type="match status" value="1"/>
</dbReference>
<keyword evidence="4 10" id="KW-0863">Zinc-finger</keyword>
<keyword evidence="5" id="KW-0862">Zinc</keyword>
<comment type="subcellular location">
    <subcellularLocation>
        <location evidence="1">Nucleus</location>
    </subcellularLocation>
</comment>
<evidence type="ECO:0000256" key="4">
    <source>
        <dbReference type="ARBA" id="ARBA00022771"/>
    </source>
</evidence>
<evidence type="ECO:0000256" key="5">
    <source>
        <dbReference type="ARBA" id="ARBA00022833"/>
    </source>
</evidence>
<evidence type="ECO:0000256" key="3">
    <source>
        <dbReference type="ARBA" id="ARBA00022723"/>
    </source>
</evidence>
<name>A0AAW2VYL7_SESRA</name>
<evidence type="ECO:0000313" key="13">
    <source>
        <dbReference type="EMBL" id="KAL0434749.1"/>
    </source>
</evidence>
<dbReference type="SMART" id="SM00614">
    <property type="entry name" value="ZnF_BED"/>
    <property type="match status" value="1"/>
</dbReference>
<keyword evidence="7" id="KW-0238">DNA-binding</keyword>
<dbReference type="Pfam" id="PF02892">
    <property type="entry name" value="zf-BED"/>
    <property type="match status" value="1"/>
</dbReference>
<gene>
    <name evidence="13" type="ORF">Sradi_0182800</name>
</gene>
<dbReference type="SUPFAM" id="SSF57667">
    <property type="entry name" value="beta-beta-alpha zinc fingers"/>
    <property type="match status" value="1"/>
</dbReference>
<dbReference type="SUPFAM" id="SSF140996">
    <property type="entry name" value="Hermes dimerisation domain"/>
    <property type="match status" value="1"/>
</dbReference>
<evidence type="ECO:0000259" key="12">
    <source>
        <dbReference type="PROSITE" id="PS50808"/>
    </source>
</evidence>
<evidence type="ECO:0000256" key="2">
    <source>
        <dbReference type="ARBA" id="ARBA00011738"/>
    </source>
</evidence>
<dbReference type="EMBL" id="JACGWJ010000002">
    <property type="protein sequence ID" value="KAL0434749.1"/>
    <property type="molecule type" value="Genomic_DNA"/>
</dbReference>
<evidence type="ECO:0000256" key="6">
    <source>
        <dbReference type="ARBA" id="ARBA00023015"/>
    </source>
</evidence>
<evidence type="ECO:0000256" key="8">
    <source>
        <dbReference type="ARBA" id="ARBA00023163"/>
    </source>
</evidence>
<dbReference type="GO" id="GO:0046983">
    <property type="term" value="F:protein dimerization activity"/>
    <property type="evidence" value="ECO:0007669"/>
    <property type="project" value="InterPro"/>
</dbReference>
<dbReference type="InterPro" id="IPR008906">
    <property type="entry name" value="HATC_C_dom"/>
</dbReference>
<protein>
    <submittedName>
        <fullName evidence="13">AC9 transposase</fullName>
    </submittedName>
</protein>
<reference evidence="13" key="2">
    <citation type="journal article" date="2024" name="Plant">
        <title>Genomic evolution and insights into agronomic trait innovations of Sesamum species.</title>
        <authorList>
            <person name="Miao H."/>
            <person name="Wang L."/>
            <person name="Qu L."/>
            <person name="Liu H."/>
            <person name="Sun Y."/>
            <person name="Le M."/>
            <person name="Wang Q."/>
            <person name="Wei S."/>
            <person name="Zheng Y."/>
            <person name="Lin W."/>
            <person name="Duan Y."/>
            <person name="Cao H."/>
            <person name="Xiong S."/>
            <person name="Wang X."/>
            <person name="Wei L."/>
            <person name="Li C."/>
            <person name="Ma Q."/>
            <person name="Ju M."/>
            <person name="Zhao R."/>
            <person name="Li G."/>
            <person name="Mu C."/>
            <person name="Tian Q."/>
            <person name="Mei H."/>
            <person name="Zhang T."/>
            <person name="Gao T."/>
            <person name="Zhang H."/>
        </authorList>
    </citation>
    <scope>NUCLEOTIDE SEQUENCE</scope>
    <source>
        <strain evidence="13">G02</strain>
    </source>
</reference>
<dbReference type="InterPro" id="IPR012337">
    <property type="entry name" value="RNaseH-like_sf"/>
</dbReference>
<evidence type="ECO:0000256" key="7">
    <source>
        <dbReference type="ARBA" id="ARBA00023125"/>
    </source>
</evidence>
<dbReference type="PROSITE" id="PS50808">
    <property type="entry name" value="ZF_BED"/>
    <property type="match status" value="1"/>
</dbReference>
<proteinExistence type="predicted"/>
<dbReference type="Pfam" id="PF14372">
    <property type="entry name" value="hAT-like_RNase-H"/>
    <property type="match status" value="1"/>
</dbReference>
<dbReference type="PANTHER" id="PTHR46481:SF8">
    <property type="entry name" value="ZINC FINGER BED DOMAIN-CONTAINING PROTEIN RICESLEEPER 1-LIKE"/>
    <property type="match status" value="1"/>
</dbReference>
<dbReference type="InterPro" id="IPR052035">
    <property type="entry name" value="ZnF_BED_domain_contain"/>
</dbReference>
<dbReference type="InterPro" id="IPR003656">
    <property type="entry name" value="Znf_BED"/>
</dbReference>
<feature type="region of interest" description="Disordered" evidence="11">
    <location>
        <begin position="1"/>
        <end position="52"/>
    </location>
</feature>
<sequence>MQASTKENQQTDDIETNIDVTAEKNSSSKKTKSPLLPPPKKRQRAKPVEVVKKESKNVSEVWGHFTRLPSSNPPRAACNYCGSSYAAHPRYNGTTALWAHLENSCKKYPHRKEKSQKTMHDFTGVGVNQRDKKGNVLNVEEIRLSLARMVIIDELPFKFVEGEGFKAYSRALEPSFEVPSRHTVARDCMKIFIEEKRKLKKLFKSERVCLTTDTWTSLQNLNYMCLTAHWIDSDWELQKRIINFCIVENHKGETIGKQIEECLHEWGIDKVCTITVDNASSNDRAIAHLKKKCKWKDVILNNDYMHMRCSAHIVNLIVKEGLEEQHESIMRVRNAVKYVRSSPARLKAFKRCVEKEKIDSKSLLCLDVETRWNSTYLMLDAAEKFEKAFERLGDEEQKFIEYFDCYELNQDECEGKKSKVNKVIGPPMDMDWINVRNFVKFLKIFYNVTLKFSGSSYITSNAFFRELATLHVSLTTMMNKGDYHMASMAIRMRDKFNKYWGNIDNINWFLFVAILLDPSLEHTSKDKDSIQDYIFMQLDGEDDPNVLAIPVSTIASESAFSTSGRVIDAFRSSLSPKMVEALICTQDWLRASPRIDLCAIMEDIEKFEEFEQELEGSNSCSTSKGIYD</sequence>
<evidence type="ECO:0000256" key="9">
    <source>
        <dbReference type="ARBA" id="ARBA00023242"/>
    </source>
</evidence>
<keyword evidence="9" id="KW-0539">Nucleus</keyword>
<accession>A0AAW2VYL7</accession>
<dbReference type="PANTHER" id="PTHR46481">
    <property type="entry name" value="ZINC FINGER BED DOMAIN-CONTAINING PROTEIN 4"/>
    <property type="match status" value="1"/>
</dbReference>
<keyword evidence="6" id="KW-0805">Transcription regulation</keyword>
<dbReference type="GO" id="GO:0003677">
    <property type="term" value="F:DNA binding"/>
    <property type="evidence" value="ECO:0007669"/>
    <property type="project" value="UniProtKB-KW"/>
</dbReference>
<keyword evidence="8" id="KW-0804">Transcription</keyword>
<dbReference type="InterPro" id="IPR036236">
    <property type="entry name" value="Znf_C2H2_sf"/>
</dbReference>
<organism evidence="13">
    <name type="scientific">Sesamum radiatum</name>
    <name type="common">Black benniseed</name>
    <dbReference type="NCBI Taxonomy" id="300843"/>
    <lineage>
        <taxon>Eukaryota</taxon>
        <taxon>Viridiplantae</taxon>
        <taxon>Streptophyta</taxon>
        <taxon>Embryophyta</taxon>
        <taxon>Tracheophyta</taxon>
        <taxon>Spermatophyta</taxon>
        <taxon>Magnoliopsida</taxon>
        <taxon>eudicotyledons</taxon>
        <taxon>Gunneridae</taxon>
        <taxon>Pentapetalae</taxon>
        <taxon>asterids</taxon>
        <taxon>lamiids</taxon>
        <taxon>Lamiales</taxon>
        <taxon>Pedaliaceae</taxon>
        <taxon>Sesamum</taxon>
    </lineage>
</organism>
<evidence type="ECO:0000256" key="11">
    <source>
        <dbReference type="SAM" id="MobiDB-lite"/>
    </source>
</evidence>
<dbReference type="InterPro" id="IPR025525">
    <property type="entry name" value="hAT-like_transposase_RNase-H"/>
</dbReference>
<evidence type="ECO:0000256" key="10">
    <source>
        <dbReference type="PROSITE-ProRule" id="PRU00027"/>
    </source>
</evidence>
<evidence type="ECO:0000256" key="1">
    <source>
        <dbReference type="ARBA" id="ARBA00004123"/>
    </source>
</evidence>
<comment type="caution">
    <text evidence="13">The sequence shown here is derived from an EMBL/GenBank/DDBJ whole genome shotgun (WGS) entry which is preliminary data.</text>
</comment>
<feature type="domain" description="BED-type" evidence="12">
    <location>
        <begin position="56"/>
        <end position="112"/>
    </location>
</feature>
<dbReference type="GO" id="GO:0008270">
    <property type="term" value="F:zinc ion binding"/>
    <property type="evidence" value="ECO:0007669"/>
    <property type="project" value="UniProtKB-KW"/>
</dbReference>
<reference evidence="13" key="1">
    <citation type="submission" date="2020-06" db="EMBL/GenBank/DDBJ databases">
        <authorList>
            <person name="Li T."/>
            <person name="Hu X."/>
            <person name="Zhang T."/>
            <person name="Song X."/>
            <person name="Zhang H."/>
            <person name="Dai N."/>
            <person name="Sheng W."/>
            <person name="Hou X."/>
            <person name="Wei L."/>
        </authorList>
    </citation>
    <scope>NUCLEOTIDE SEQUENCE</scope>
    <source>
        <strain evidence="13">G02</strain>
        <tissue evidence="13">Leaf</tissue>
    </source>
</reference>
<dbReference type="GO" id="GO:0005634">
    <property type="term" value="C:nucleus"/>
    <property type="evidence" value="ECO:0007669"/>
    <property type="project" value="UniProtKB-SubCell"/>
</dbReference>
<dbReference type="AlphaFoldDB" id="A0AAW2VYL7"/>
<keyword evidence="3" id="KW-0479">Metal-binding</keyword>
<dbReference type="Pfam" id="PF05699">
    <property type="entry name" value="Dimer_Tnp_hAT"/>
    <property type="match status" value="1"/>
</dbReference>
<comment type="subunit">
    <text evidence="2">Homodimer.</text>
</comment>